<dbReference type="InterPro" id="IPR034151">
    <property type="entry name" value="TOPRIM_DnaG_bac"/>
</dbReference>
<sequence length="349" mass="40448">MNDLAEIKKRLFEEDKVQDLLESIGCQNIKWEQGGTLITAQLPDDFHSTNTRAVQCRVNEGLWCSIRNRNDFSGDIFNLISYLVYKAKGDELQDNLNEAKQYICKLFHWSYSSGEIKERFDPLKNIKSMMYKGRGGVRKPNKVLDENILFDFLDLPNKMWEDEGISIETQRTYDIGFDILTRRITVPVRNKFGQLVGVKGRMLLDEDVNESDPKYIYIYKCNQSQELFNFYIANKSAKEKKELIIVEGEKSCMKFYENKIYNVVALGSSDISPAQVDMIYSLGFDVDIVLAYDSDKTIDEIQKTAEKLNQRSVSMVFDKDKKTGKKSAPIDSGIKVWKDLYNNYKYDLE</sequence>
<evidence type="ECO:0000313" key="2">
    <source>
        <dbReference type="Proteomes" id="UP000032686"/>
    </source>
</evidence>
<dbReference type="InterPro" id="IPR050219">
    <property type="entry name" value="DnaG_primase"/>
</dbReference>
<dbReference type="CDD" id="cd03364">
    <property type="entry name" value="TOPRIM_DnaG_primases"/>
    <property type="match status" value="1"/>
</dbReference>
<dbReference type="KEGG" id="vg:24722331"/>
<dbReference type="SUPFAM" id="SSF56731">
    <property type="entry name" value="DNA primase core"/>
    <property type="match status" value="1"/>
</dbReference>
<evidence type="ECO:0000313" key="1">
    <source>
        <dbReference type="EMBL" id="AIX12568.1"/>
    </source>
</evidence>
<dbReference type="GO" id="GO:0006269">
    <property type="term" value="P:DNA replication, synthesis of primer"/>
    <property type="evidence" value="ECO:0007669"/>
    <property type="project" value="TreeGrafter"/>
</dbReference>
<dbReference type="OrthoDB" id="4279at10239"/>
<proteinExistence type="predicted"/>
<dbReference type="PANTHER" id="PTHR30313">
    <property type="entry name" value="DNA PRIMASE"/>
    <property type="match status" value="1"/>
</dbReference>
<dbReference type="RefSeq" id="YP_009147722.1">
    <property type="nucleotide sequence ID" value="NC_027341.1"/>
</dbReference>
<dbReference type="Gene3D" id="3.40.1360.10">
    <property type="match status" value="1"/>
</dbReference>
<dbReference type="PANTHER" id="PTHR30313:SF2">
    <property type="entry name" value="DNA PRIMASE"/>
    <property type="match status" value="1"/>
</dbReference>
<protein>
    <submittedName>
        <fullName evidence="1">DNA primase</fullName>
    </submittedName>
</protein>
<dbReference type="EMBL" id="KM677185">
    <property type="protein sequence ID" value="AIX12568.1"/>
    <property type="molecule type" value="Genomic_DNA"/>
</dbReference>
<dbReference type="GeneID" id="24722331"/>
<gene>
    <name evidence="1" type="ORF">WRP3_065</name>
</gene>
<organism evidence="1 2">
    <name type="scientific">Lactococcus phage WRP3</name>
    <dbReference type="NCBI Taxonomy" id="1560313"/>
    <lineage>
        <taxon>Viruses</taxon>
        <taxon>Duplodnaviria</taxon>
        <taxon>Heunggongvirae</taxon>
        <taxon>Uroviricota</taxon>
        <taxon>Caudoviricetes</taxon>
        <taxon>Audreyjarvisvirus</taxon>
        <taxon>Audreyjarvisvirus WRP3</taxon>
    </lineage>
</organism>
<dbReference type="Proteomes" id="UP000032686">
    <property type="component" value="Segment"/>
</dbReference>
<name>A0A0D3MTB8_9CAUD</name>
<reference evidence="1 2" key="1">
    <citation type="journal article" date="2015" name="Appl. Environ. Microbiol.">
        <title>Lactococcal 949 group phages recognize a carbohydrate receptor on the host cell surface.</title>
        <authorList>
            <person name="Mahony J."/>
            <person name="Randazzo W."/>
            <person name="Neve H."/>
            <person name="Settanni L."/>
            <person name="van Sinderen D."/>
        </authorList>
    </citation>
    <scope>NUCLEOTIDE SEQUENCE [LARGE SCALE GENOMIC DNA]</scope>
    <source>
        <strain evidence="1">WRP3</strain>
    </source>
</reference>
<accession>A0A0D3MTB8</accession>
<keyword evidence="2" id="KW-1185">Reference proteome</keyword>